<sequence length="56" mass="6669">MHFISDGRTYGGHAIEFEGKDLTVEVDRMTEYTFVLPETDSFEKVEFDKQFQYKQK</sequence>
<proteinExistence type="predicted"/>
<dbReference type="AlphaFoldDB" id="A0A5C6EAK4"/>
<evidence type="ECO:0000313" key="1">
    <source>
        <dbReference type="EMBL" id="TWU44791.1"/>
    </source>
</evidence>
<organism evidence="1 2">
    <name type="scientific">Rubripirellula tenax</name>
    <dbReference type="NCBI Taxonomy" id="2528015"/>
    <lineage>
        <taxon>Bacteria</taxon>
        <taxon>Pseudomonadati</taxon>
        <taxon>Planctomycetota</taxon>
        <taxon>Planctomycetia</taxon>
        <taxon>Pirellulales</taxon>
        <taxon>Pirellulaceae</taxon>
        <taxon>Rubripirellula</taxon>
    </lineage>
</organism>
<dbReference type="OrthoDB" id="8612680at2"/>
<dbReference type="InterPro" id="IPR005128">
    <property type="entry name" value="Acetolactate_a_deCO2ase"/>
</dbReference>
<dbReference type="Pfam" id="PF03306">
    <property type="entry name" value="AAL_decarboxy"/>
    <property type="match status" value="1"/>
</dbReference>
<dbReference type="UniPathway" id="UPA00626">
    <property type="reaction ID" value="UER00678"/>
</dbReference>
<evidence type="ECO:0000313" key="2">
    <source>
        <dbReference type="Proteomes" id="UP000318288"/>
    </source>
</evidence>
<keyword evidence="2" id="KW-1185">Reference proteome</keyword>
<name>A0A5C6EAK4_9BACT</name>
<comment type="caution">
    <text evidence="1">The sequence shown here is derived from an EMBL/GenBank/DDBJ whole genome shotgun (WGS) entry which is preliminary data.</text>
</comment>
<gene>
    <name evidence="1" type="ORF">Poly51_58570</name>
</gene>
<dbReference type="GO" id="GO:0045151">
    <property type="term" value="P:acetoin biosynthetic process"/>
    <property type="evidence" value="ECO:0007669"/>
    <property type="project" value="InterPro"/>
</dbReference>
<dbReference type="GO" id="GO:0047605">
    <property type="term" value="F:acetolactate decarboxylase activity"/>
    <property type="evidence" value="ECO:0007669"/>
    <property type="project" value="InterPro"/>
</dbReference>
<reference evidence="1 2" key="1">
    <citation type="submission" date="2019-02" db="EMBL/GenBank/DDBJ databases">
        <title>Deep-cultivation of Planctomycetes and their phenomic and genomic characterization uncovers novel biology.</title>
        <authorList>
            <person name="Wiegand S."/>
            <person name="Jogler M."/>
            <person name="Boedeker C."/>
            <person name="Pinto D."/>
            <person name="Vollmers J."/>
            <person name="Rivas-Marin E."/>
            <person name="Kohn T."/>
            <person name="Peeters S.H."/>
            <person name="Heuer A."/>
            <person name="Rast P."/>
            <person name="Oberbeckmann S."/>
            <person name="Bunk B."/>
            <person name="Jeske O."/>
            <person name="Meyerdierks A."/>
            <person name="Storesund J.E."/>
            <person name="Kallscheuer N."/>
            <person name="Luecker S."/>
            <person name="Lage O.M."/>
            <person name="Pohl T."/>
            <person name="Merkel B.J."/>
            <person name="Hornburger P."/>
            <person name="Mueller R.-W."/>
            <person name="Bruemmer F."/>
            <person name="Labrenz M."/>
            <person name="Spormann A.M."/>
            <person name="Op Den Camp H."/>
            <person name="Overmann J."/>
            <person name="Amann R."/>
            <person name="Jetten M.S.M."/>
            <person name="Mascher T."/>
            <person name="Medema M.H."/>
            <person name="Devos D.P."/>
            <person name="Kaster A.-K."/>
            <person name="Ovreas L."/>
            <person name="Rohde M."/>
            <person name="Galperin M.Y."/>
            <person name="Jogler C."/>
        </authorList>
    </citation>
    <scope>NUCLEOTIDE SEQUENCE [LARGE SCALE GENOMIC DNA]</scope>
    <source>
        <strain evidence="1 2">Poly51</strain>
    </source>
</reference>
<protein>
    <submittedName>
        <fullName evidence="1">Alpha-acetolactate decarboxylase</fullName>
    </submittedName>
</protein>
<accession>A0A5C6EAK4</accession>
<dbReference type="EMBL" id="SJPW01000009">
    <property type="protein sequence ID" value="TWU44791.1"/>
    <property type="molecule type" value="Genomic_DNA"/>
</dbReference>
<dbReference type="Proteomes" id="UP000318288">
    <property type="component" value="Unassembled WGS sequence"/>
</dbReference>
<dbReference type="SUPFAM" id="SSF117856">
    <property type="entry name" value="AF0104/ALDC/Ptd012-like"/>
    <property type="match status" value="1"/>
</dbReference>
<dbReference type="Gene3D" id="3.30.1330.80">
    <property type="entry name" value="Hypothetical protein, similar to alpha- acetolactate decarboxylase, domain 2"/>
    <property type="match status" value="1"/>
</dbReference>